<dbReference type="Proteomes" id="UP001299608">
    <property type="component" value="Unassembled WGS sequence"/>
</dbReference>
<dbReference type="Proteomes" id="UP000669239">
    <property type="component" value="Unassembled WGS sequence"/>
</dbReference>
<dbReference type="RefSeq" id="WP_117563378.1">
    <property type="nucleotide sequence ID" value="NZ_JAAITT010000023.1"/>
</dbReference>
<accession>A0AAW5BV46</accession>
<dbReference type="EMBL" id="JAAITT010000023">
    <property type="protein sequence ID" value="NSJ50224.1"/>
    <property type="molecule type" value="Genomic_DNA"/>
</dbReference>
<evidence type="ECO:0000313" key="3">
    <source>
        <dbReference type="EMBL" id="NSJ50224.1"/>
    </source>
</evidence>
<gene>
    <name evidence="3" type="ORF">G5B36_16165</name>
    <name evidence="2" type="ORF">L0N08_21700</name>
</gene>
<keyword evidence="1" id="KW-1133">Transmembrane helix</keyword>
<sequence length="108" mass="12442">MMETNTHITDSSHFVPDPRFKTLGKEAIATGLLWLFDIGITMVIAFFFSKQDPASYTYLFGLPMWFALCCILQAVTIIISILMLLFWYKDISLEPRDPEFSSHRKDGK</sequence>
<protein>
    <submittedName>
        <fullName evidence="2">YhdT family protein</fullName>
    </submittedName>
</protein>
<dbReference type="InterPro" id="IPR010398">
    <property type="entry name" value="DUF997"/>
</dbReference>
<name>A0AAW5BV46_9FIRM</name>
<feature type="transmembrane region" description="Helical" evidence="1">
    <location>
        <begin position="60"/>
        <end position="88"/>
    </location>
</feature>
<dbReference type="EMBL" id="JAKNGE010000031">
    <property type="protein sequence ID" value="MCG4748040.1"/>
    <property type="molecule type" value="Genomic_DNA"/>
</dbReference>
<evidence type="ECO:0000313" key="2">
    <source>
        <dbReference type="EMBL" id="MCG4748040.1"/>
    </source>
</evidence>
<keyword evidence="4" id="KW-1185">Reference proteome</keyword>
<reference evidence="2" key="3">
    <citation type="submission" date="2022-01" db="EMBL/GenBank/DDBJ databases">
        <title>Collection of gut derived symbiotic bacterial strains cultured from healthy donors.</title>
        <authorList>
            <person name="Lin H."/>
            <person name="Kohout C."/>
            <person name="Waligurski E."/>
            <person name="Pamer E.G."/>
        </authorList>
    </citation>
    <scope>NUCLEOTIDE SEQUENCE</scope>
    <source>
        <strain evidence="2">DFI.6.55</strain>
    </source>
</reference>
<evidence type="ECO:0000256" key="1">
    <source>
        <dbReference type="SAM" id="Phobius"/>
    </source>
</evidence>
<evidence type="ECO:0000313" key="5">
    <source>
        <dbReference type="Proteomes" id="UP001299608"/>
    </source>
</evidence>
<dbReference type="PANTHER" id="PTHR39174">
    <property type="entry name" value="INNER MEMBRANE PROTEIN-RELATED"/>
    <property type="match status" value="1"/>
</dbReference>
<dbReference type="PANTHER" id="PTHR39174:SF1">
    <property type="entry name" value="INNER MEMBRANE PROTEIN"/>
    <property type="match status" value="1"/>
</dbReference>
<reference evidence="3" key="2">
    <citation type="submission" date="2020-02" db="EMBL/GenBank/DDBJ databases">
        <authorList>
            <person name="Littmann E."/>
            <person name="Sorbara M."/>
        </authorList>
    </citation>
    <scope>NUCLEOTIDE SEQUENCE</scope>
    <source>
        <strain evidence="3">MSK.1.17</strain>
    </source>
</reference>
<feature type="transmembrane region" description="Helical" evidence="1">
    <location>
        <begin position="27"/>
        <end position="48"/>
    </location>
</feature>
<reference evidence="3 4" key="1">
    <citation type="journal article" date="2020" name="Cell Host Microbe">
        <title>Functional and Genomic Variation between Human-Derived Isolates of Lachnospiraceae Reveals Inter- and Intra-Species Diversity.</title>
        <authorList>
            <person name="Sorbara M.T."/>
            <person name="Littmann E.R."/>
            <person name="Fontana E."/>
            <person name="Moody T.U."/>
            <person name="Kohout C.E."/>
            <person name="Gjonbalaj M."/>
            <person name="Eaton V."/>
            <person name="Seok R."/>
            <person name="Leiner I.M."/>
            <person name="Pamer E.G."/>
        </authorList>
    </citation>
    <scope>NUCLEOTIDE SEQUENCE [LARGE SCALE GENOMIC DNA]</scope>
    <source>
        <strain evidence="3 4">MSK.1.17</strain>
    </source>
</reference>
<keyword evidence="1" id="KW-0812">Transmembrane</keyword>
<comment type="caution">
    <text evidence="2">The sequence shown here is derived from an EMBL/GenBank/DDBJ whole genome shotgun (WGS) entry which is preliminary data.</text>
</comment>
<proteinExistence type="predicted"/>
<keyword evidence="1" id="KW-0472">Membrane</keyword>
<dbReference type="Pfam" id="PF06196">
    <property type="entry name" value="DUF997"/>
    <property type="match status" value="1"/>
</dbReference>
<dbReference type="AlphaFoldDB" id="A0AAW5BV46"/>
<organism evidence="2 5">
    <name type="scientific">Enterocloster aldenensis</name>
    <dbReference type="NCBI Taxonomy" id="358742"/>
    <lineage>
        <taxon>Bacteria</taxon>
        <taxon>Bacillati</taxon>
        <taxon>Bacillota</taxon>
        <taxon>Clostridia</taxon>
        <taxon>Lachnospirales</taxon>
        <taxon>Lachnospiraceae</taxon>
        <taxon>Enterocloster</taxon>
    </lineage>
</organism>
<evidence type="ECO:0000313" key="4">
    <source>
        <dbReference type="Proteomes" id="UP000669239"/>
    </source>
</evidence>